<name>A0ABW0A7H2_9ACTN</name>
<dbReference type="PANTHER" id="PTHR23517">
    <property type="entry name" value="RESISTANCE PROTEIN MDTM, PUTATIVE-RELATED-RELATED"/>
    <property type="match status" value="1"/>
</dbReference>
<evidence type="ECO:0000313" key="9">
    <source>
        <dbReference type="EMBL" id="MFC5148310.1"/>
    </source>
</evidence>
<comment type="caution">
    <text evidence="9">The sequence shown here is derived from an EMBL/GenBank/DDBJ whole genome shotgun (WGS) entry which is preliminary data.</text>
</comment>
<feature type="transmembrane region" description="Helical" evidence="8">
    <location>
        <begin position="414"/>
        <end position="438"/>
    </location>
</feature>
<protein>
    <submittedName>
        <fullName evidence="9">MFS transporter</fullName>
    </submittedName>
</protein>
<dbReference type="Gene3D" id="1.20.1250.20">
    <property type="entry name" value="MFS general substrate transporter like domains"/>
    <property type="match status" value="1"/>
</dbReference>
<sequence>MSIPVKHTAPGTSGTSGDPGGTRTGRMRSGWMRTGWMMTASGWSANQFSALLGAYRSELGLSESTVTGLFALYVVGLVPGLLIGGPLADRRGRRPVALTALAVNLLSTCLLMAGSATTAWLLPGRFLTGVSAGALLAAGSAWVKELSCPPHAPDGAPGAAARRPGLFVSAGFASGGLVAALIAQWLPHPMATAYVPHVILVALAWVVAYRAPETRRPAAREGRDARAAAGGDGAAVAAAGAADAAGTAVGAAADAAVDWSRFRRAVLPLAPWVFAAPAIGFATLPGLVDGGLTGWRTVFAGIATAVVPGCGLLVQPLARRLAARHRFANASAGLGAITVGLALAVPAAAAAQPALALVAAAVLGAGYGFALSFGLTEAAASAPPARLAMVTSLFWTAAYLGMFVPYALALVSRWWSMPVLLAAAAVLAALTCGGFAALGGRRNVPAALHRTAEPDRPRA</sequence>
<dbReference type="InterPro" id="IPR011701">
    <property type="entry name" value="MFS"/>
</dbReference>
<keyword evidence="10" id="KW-1185">Reference proteome</keyword>
<evidence type="ECO:0000256" key="5">
    <source>
        <dbReference type="ARBA" id="ARBA00022989"/>
    </source>
</evidence>
<dbReference type="InterPro" id="IPR050171">
    <property type="entry name" value="MFS_Transporters"/>
</dbReference>
<feature type="transmembrane region" description="Helical" evidence="8">
    <location>
        <begin position="327"/>
        <end position="348"/>
    </location>
</feature>
<dbReference type="SUPFAM" id="SSF103473">
    <property type="entry name" value="MFS general substrate transporter"/>
    <property type="match status" value="1"/>
</dbReference>
<gene>
    <name evidence="9" type="ORF">ACFPP6_26925</name>
</gene>
<keyword evidence="3" id="KW-1003">Cell membrane</keyword>
<dbReference type="InterPro" id="IPR036259">
    <property type="entry name" value="MFS_trans_sf"/>
</dbReference>
<keyword evidence="4 8" id="KW-0812">Transmembrane</keyword>
<keyword evidence="6 8" id="KW-0472">Membrane</keyword>
<feature type="region of interest" description="Disordered" evidence="7">
    <location>
        <begin position="1"/>
        <end position="26"/>
    </location>
</feature>
<feature type="transmembrane region" description="Helical" evidence="8">
    <location>
        <begin position="354"/>
        <end position="375"/>
    </location>
</feature>
<comment type="subcellular location">
    <subcellularLocation>
        <location evidence="1">Cell membrane</location>
        <topology evidence="1">Multi-pass membrane protein</topology>
    </subcellularLocation>
</comment>
<feature type="transmembrane region" description="Helical" evidence="8">
    <location>
        <begin position="387"/>
        <end position="408"/>
    </location>
</feature>
<feature type="transmembrane region" description="Helical" evidence="8">
    <location>
        <begin position="294"/>
        <end position="315"/>
    </location>
</feature>
<feature type="transmembrane region" description="Helical" evidence="8">
    <location>
        <begin position="191"/>
        <end position="211"/>
    </location>
</feature>
<evidence type="ECO:0000256" key="4">
    <source>
        <dbReference type="ARBA" id="ARBA00022692"/>
    </source>
</evidence>
<feature type="transmembrane region" description="Helical" evidence="8">
    <location>
        <begin position="96"/>
        <end position="120"/>
    </location>
</feature>
<feature type="transmembrane region" description="Helical" evidence="8">
    <location>
        <begin position="164"/>
        <end position="185"/>
    </location>
</feature>
<dbReference type="EMBL" id="JBHSKJ010000017">
    <property type="protein sequence ID" value="MFC5148310.1"/>
    <property type="molecule type" value="Genomic_DNA"/>
</dbReference>
<dbReference type="Proteomes" id="UP001596222">
    <property type="component" value="Unassembled WGS sequence"/>
</dbReference>
<feature type="transmembrane region" description="Helical" evidence="8">
    <location>
        <begin position="126"/>
        <end position="143"/>
    </location>
</feature>
<proteinExistence type="predicted"/>
<evidence type="ECO:0000256" key="1">
    <source>
        <dbReference type="ARBA" id="ARBA00004651"/>
    </source>
</evidence>
<evidence type="ECO:0000256" key="3">
    <source>
        <dbReference type="ARBA" id="ARBA00022475"/>
    </source>
</evidence>
<evidence type="ECO:0000256" key="8">
    <source>
        <dbReference type="SAM" id="Phobius"/>
    </source>
</evidence>
<evidence type="ECO:0000256" key="2">
    <source>
        <dbReference type="ARBA" id="ARBA00022448"/>
    </source>
</evidence>
<keyword evidence="5 8" id="KW-1133">Transmembrane helix</keyword>
<evidence type="ECO:0000256" key="6">
    <source>
        <dbReference type="ARBA" id="ARBA00023136"/>
    </source>
</evidence>
<dbReference type="Pfam" id="PF07690">
    <property type="entry name" value="MFS_1"/>
    <property type="match status" value="1"/>
</dbReference>
<feature type="transmembrane region" description="Helical" evidence="8">
    <location>
        <begin position="269"/>
        <end position="288"/>
    </location>
</feature>
<organism evidence="9 10">
    <name type="scientific">Streptomyces aureoversilis</name>
    <dbReference type="NCBI Taxonomy" id="67277"/>
    <lineage>
        <taxon>Bacteria</taxon>
        <taxon>Bacillati</taxon>
        <taxon>Actinomycetota</taxon>
        <taxon>Actinomycetes</taxon>
        <taxon>Kitasatosporales</taxon>
        <taxon>Streptomycetaceae</taxon>
        <taxon>Streptomyces</taxon>
    </lineage>
</organism>
<feature type="transmembrane region" description="Helical" evidence="8">
    <location>
        <begin position="67"/>
        <end position="84"/>
    </location>
</feature>
<evidence type="ECO:0000256" key="7">
    <source>
        <dbReference type="SAM" id="MobiDB-lite"/>
    </source>
</evidence>
<dbReference type="RefSeq" id="WP_382047422.1">
    <property type="nucleotide sequence ID" value="NZ_JBHSKJ010000017.1"/>
</dbReference>
<reference evidence="10" key="1">
    <citation type="journal article" date="2019" name="Int. J. Syst. Evol. Microbiol.">
        <title>The Global Catalogue of Microorganisms (GCM) 10K type strain sequencing project: providing services to taxonomists for standard genome sequencing and annotation.</title>
        <authorList>
            <consortium name="The Broad Institute Genomics Platform"/>
            <consortium name="The Broad Institute Genome Sequencing Center for Infectious Disease"/>
            <person name="Wu L."/>
            <person name="Ma J."/>
        </authorList>
    </citation>
    <scope>NUCLEOTIDE SEQUENCE [LARGE SCALE GENOMIC DNA]</scope>
    <source>
        <strain evidence="10">CGMCC 4.1641</strain>
    </source>
</reference>
<keyword evidence="2" id="KW-0813">Transport</keyword>
<evidence type="ECO:0000313" key="10">
    <source>
        <dbReference type="Proteomes" id="UP001596222"/>
    </source>
</evidence>
<accession>A0ABW0A7H2</accession>